<dbReference type="AlphaFoldDB" id="A0A0R2CJI3"/>
<accession>A0A0R2CJI3</accession>
<name>A0A0R2CJI3_9LACO</name>
<evidence type="ECO:0000313" key="3">
    <source>
        <dbReference type="Proteomes" id="UP000051586"/>
    </source>
</evidence>
<feature type="transmembrane region" description="Helical" evidence="1">
    <location>
        <begin position="113"/>
        <end position="131"/>
    </location>
</feature>
<feature type="transmembrane region" description="Helical" evidence="1">
    <location>
        <begin position="18"/>
        <end position="37"/>
    </location>
</feature>
<feature type="transmembrane region" description="Helical" evidence="1">
    <location>
        <begin position="72"/>
        <end position="93"/>
    </location>
</feature>
<keyword evidence="1" id="KW-1133">Transmembrane helix</keyword>
<gene>
    <name evidence="2" type="ORF">FC87_GL000775</name>
</gene>
<dbReference type="RefSeq" id="WP_054690613.1">
    <property type="nucleotide sequence ID" value="NZ_AYZI01000004.1"/>
</dbReference>
<evidence type="ECO:0000313" key="2">
    <source>
        <dbReference type="EMBL" id="KRM91639.1"/>
    </source>
</evidence>
<evidence type="ECO:0000256" key="1">
    <source>
        <dbReference type="SAM" id="Phobius"/>
    </source>
</evidence>
<dbReference type="Pfam" id="PF11877">
    <property type="entry name" value="DUF3397"/>
    <property type="match status" value="1"/>
</dbReference>
<dbReference type="InterPro" id="IPR024515">
    <property type="entry name" value="DUF3397"/>
</dbReference>
<keyword evidence="1" id="KW-0812">Transmembrane</keyword>
<proteinExistence type="predicted"/>
<protein>
    <recommendedName>
        <fullName evidence="4">Integral membrane protein</fullName>
    </recommendedName>
</protein>
<comment type="caution">
    <text evidence="2">The sequence shown here is derived from an EMBL/GenBank/DDBJ whole genome shotgun (WGS) entry which is preliminary data.</text>
</comment>
<evidence type="ECO:0008006" key="4">
    <source>
        <dbReference type="Google" id="ProtNLM"/>
    </source>
</evidence>
<organism evidence="2 3">
    <name type="scientific">Fructilactobacillus florum DSM 22689 = JCM 16035</name>
    <dbReference type="NCBI Taxonomy" id="1423745"/>
    <lineage>
        <taxon>Bacteria</taxon>
        <taxon>Bacillati</taxon>
        <taxon>Bacillota</taxon>
        <taxon>Bacilli</taxon>
        <taxon>Lactobacillales</taxon>
        <taxon>Lactobacillaceae</taxon>
        <taxon>Fructilactobacillus</taxon>
    </lineage>
</organism>
<dbReference type="EMBL" id="AYZI01000004">
    <property type="protein sequence ID" value="KRM91639.1"/>
    <property type="molecule type" value="Genomic_DNA"/>
</dbReference>
<dbReference type="Proteomes" id="UP000051586">
    <property type="component" value="Unassembled WGS sequence"/>
</dbReference>
<keyword evidence="1" id="KW-0472">Membrane</keyword>
<sequence length="132" mass="15494">MGTVKIPTTIIALLQQQLWPLVLFAGGGVLLSIWRRLPFSPQLKRLRVLDFWIFPASWLVHVTTLQATGASLLPILFCGWFVIGLAWLSWLWFVDGEVVMTRFWFLFWRFGDLYWLFWYFICLGGALLIRIK</sequence>
<dbReference type="STRING" id="1423745.GCA_001311215_01285"/>
<dbReference type="PATRIC" id="fig|1423745.4.peg.824"/>
<reference evidence="2 3" key="1">
    <citation type="journal article" date="2015" name="Genome Announc.">
        <title>Expanding the biotechnology potential of lactobacilli through comparative genomics of 213 strains and associated genera.</title>
        <authorList>
            <person name="Sun Z."/>
            <person name="Harris H.M."/>
            <person name="McCann A."/>
            <person name="Guo C."/>
            <person name="Argimon S."/>
            <person name="Zhang W."/>
            <person name="Yang X."/>
            <person name="Jeffery I.B."/>
            <person name="Cooney J.C."/>
            <person name="Kagawa T.F."/>
            <person name="Liu W."/>
            <person name="Song Y."/>
            <person name="Salvetti E."/>
            <person name="Wrobel A."/>
            <person name="Rasinkangas P."/>
            <person name="Parkhill J."/>
            <person name="Rea M.C."/>
            <person name="O'Sullivan O."/>
            <person name="Ritari J."/>
            <person name="Douillard F.P."/>
            <person name="Paul Ross R."/>
            <person name="Yang R."/>
            <person name="Briner A.E."/>
            <person name="Felis G.E."/>
            <person name="de Vos W.M."/>
            <person name="Barrangou R."/>
            <person name="Klaenhammer T.R."/>
            <person name="Caufield P.W."/>
            <person name="Cui Y."/>
            <person name="Zhang H."/>
            <person name="O'Toole P.W."/>
        </authorList>
    </citation>
    <scope>NUCLEOTIDE SEQUENCE [LARGE SCALE GENOMIC DNA]</scope>
    <source>
        <strain evidence="2 3">DSM 22689</strain>
    </source>
</reference>